<gene>
    <name evidence="1" type="ORF">H8S07_11050</name>
</gene>
<proteinExistence type="predicted"/>
<evidence type="ECO:0000313" key="1">
    <source>
        <dbReference type="EMBL" id="MBC5665792.1"/>
    </source>
</evidence>
<protein>
    <submittedName>
        <fullName evidence="1">Gamma-glutamyl-gamma-aminobutyrate hydrolase family protein</fullName>
    </submittedName>
</protein>
<organism evidence="1 2">
    <name type="scientific">Dorea hominis</name>
    <dbReference type="NCBI Taxonomy" id="2763040"/>
    <lineage>
        <taxon>Bacteria</taxon>
        <taxon>Bacillati</taxon>
        <taxon>Bacillota</taxon>
        <taxon>Clostridia</taxon>
        <taxon>Lachnospirales</taxon>
        <taxon>Lachnospiraceae</taxon>
        <taxon>Dorea</taxon>
    </lineage>
</organism>
<dbReference type="InterPro" id="IPR044668">
    <property type="entry name" value="PuuD-like"/>
</dbReference>
<dbReference type="SUPFAM" id="SSF52317">
    <property type="entry name" value="Class I glutamine amidotransferase-like"/>
    <property type="match status" value="1"/>
</dbReference>
<dbReference type="InterPro" id="IPR029062">
    <property type="entry name" value="Class_I_gatase-like"/>
</dbReference>
<accession>A0ABR7EWQ4</accession>
<keyword evidence="2" id="KW-1185">Reference proteome</keyword>
<dbReference type="PROSITE" id="PS51273">
    <property type="entry name" value="GATASE_TYPE_1"/>
    <property type="match status" value="1"/>
</dbReference>
<sequence>MRKVIGVMPLYDREKKCYWIQPDYLEMLEAENAIPMLLPLTSNHNELDYFLEICGGFLLTGGPDVAPSIYNEEQKPWCGTLCEARDEMEQYILKKAVEKDRSVLGVCRGIQLMNVCYGGTLYQDLKSEYDSDLDHRIQPSYNEMIHFNTIQKDTPLYDLLGKEQMKVNSYHHQAVKKLSPQFKQMAISEDGLIESIYMPDRKYVVGVQWHPEFLYQKDENNRKIICSFVDSI</sequence>
<dbReference type="PANTHER" id="PTHR43235">
    <property type="entry name" value="GLUTAMINE AMIDOTRANSFERASE PB2B2.05-RELATED"/>
    <property type="match status" value="1"/>
</dbReference>
<dbReference type="Pfam" id="PF07722">
    <property type="entry name" value="Peptidase_C26"/>
    <property type="match status" value="1"/>
</dbReference>
<dbReference type="PANTHER" id="PTHR43235:SF1">
    <property type="entry name" value="GLUTAMINE AMIDOTRANSFERASE PB2B2.05-RELATED"/>
    <property type="match status" value="1"/>
</dbReference>
<comment type="caution">
    <text evidence="1">The sequence shown here is derived from an EMBL/GenBank/DDBJ whole genome shotgun (WGS) entry which is preliminary data.</text>
</comment>
<keyword evidence="1" id="KW-0378">Hydrolase</keyword>
<dbReference type="CDD" id="cd01745">
    <property type="entry name" value="GATase1_2"/>
    <property type="match status" value="1"/>
</dbReference>
<dbReference type="EMBL" id="JACOOY010000015">
    <property type="protein sequence ID" value="MBC5665792.1"/>
    <property type="molecule type" value="Genomic_DNA"/>
</dbReference>
<dbReference type="GO" id="GO:0016787">
    <property type="term" value="F:hydrolase activity"/>
    <property type="evidence" value="ECO:0007669"/>
    <property type="project" value="UniProtKB-KW"/>
</dbReference>
<dbReference type="InterPro" id="IPR011697">
    <property type="entry name" value="Peptidase_C26"/>
</dbReference>
<dbReference type="Gene3D" id="3.40.50.880">
    <property type="match status" value="1"/>
</dbReference>
<dbReference type="Proteomes" id="UP000647235">
    <property type="component" value="Unassembled WGS sequence"/>
</dbReference>
<reference evidence="1 2" key="1">
    <citation type="submission" date="2020-08" db="EMBL/GenBank/DDBJ databases">
        <title>Genome public.</title>
        <authorList>
            <person name="Liu C."/>
            <person name="Sun Q."/>
        </authorList>
    </citation>
    <scope>NUCLEOTIDE SEQUENCE [LARGE SCALE GENOMIC DNA]</scope>
    <source>
        <strain evidence="1 2">NSJ-36</strain>
    </source>
</reference>
<name>A0ABR7EWQ4_9FIRM</name>
<evidence type="ECO:0000313" key="2">
    <source>
        <dbReference type="Proteomes" id="UP000647235"/>
    </source>
</evidence>